<dbReference type="AlphaFoldDB" id="A0A919J3L7"/>
<dbReference type="InterPro" id="IPR017938">
    <property type="entry name" value="Riboflavin_synthase-like_b-brl"/>
</dbReference>
<feature type="domain" description="FAD-binding FR-type" evidence="15">
    <location>
        <begin position="685"/>
        <end position="935"/>
    </location>
</feature>
<dbReference type="PIRSF" id="PIRSF000209">
    <property type="entry name" value="Bifunctional_P450_P450R"/>
    <property type="match status" value="1"/>
</dbReference>
<dbReference type="SUPFAM" id="SSF48264">
    <property type="entry name" value="Cytochrome P450"/>
    <property type="match status" value="1"/>
</dbReference>
<dbReference type="Pfam" id="PF00667">
    <property type="entry name" value="FAD_binding_1"/>
    <property type="match status" value="1"/>
</dbReference>
<dbReference type="InterPro" id="IPR023206">
    <property type="entry name" value="Bifunctional_P450_P450_red"/>
</dbReference>
<dbReference type="SUPFAM" id="SSF52343">
    <property type="entry name" value="Ferredoxin reductase-like, C-terminal NADP-linked domain"/>
    <property type="match status" value="1"/>
</dbReference>
<dbReference type="InterPro" id="IPR001433">
    <property type="entry name" value="OxRdtase_FAD/NAD-bd"/>
</dbReference>
<evidence type="ECO:0000256" key="2">
    <source>
        <dbReference type="ARBA" id="ARBA00022448"/>
    </source>
</evidence>
<evidence type="ECO:0000256" key="12">
    <source>
        <dbReference type="PIRNR" id="PIRNR000209"/>
    </source>
</evidence>
<keyword evidence="8 12" id="KW-0521">NADP</keyword>
<evidence type="ECO:0000313" key="17">
    <source>
        <dbReference type="Proteomes" id="UP000598174"/>
    </source>
</evidence>
<dbReference type="Gene3D" id="3.40.50.360">
    <property type="match status" value="1"/>
</dbReference>
<dbReference type="InterPro" id="IPR039261">
    <property type="entry name" value="FNR_nucleotide-bd"/>
</dbReference>
<comment type="similarity">
    <text evidence="1 12">In the N-terminal section; belongs to the cytochrome P450 family.</text>
</comment>
<dbReference type="Gene3D" id="2.40.30.10">
    <property type="entry name" value="Translation factors"/>
    <property type="match status" value="1"/>
</dbReference>
<comment type="catalytic activity">
    <reaction evidence="12">
        <text>an organic molecule + reduced [NADPH--hemoprotein reductase] + O2 = an alcohol + oxidized [NADPH--hemoprotein reductase] + H2O + H(+)</text>
        <dbReference type="Rhea" id="RHEA:17149"/>
        <dbReference type="Rhea" id="RHEA-COMP:11964"/>
        <dbReference type="Rhea" id="RHEA-COMP:11965"/>
        <dbReference type="ChEBI" id="CHEBI:15377"/>
        <dbReference type="ChEBI" id="CHEBI:15378"/>
        <dbReference type="ChEBI" id="CHEBI:15379"/>
        <dbReference type="ChEBI" id="CHEBI:30879"/>
        <dbReference type="ChEBI" id="CHEBI:57618"/>
        <dbReference type="ChEBI" id="CHEBI:58210"/>
        <dbReference type="ChEBI" id="CHEBI:142491"/>
        <dbReference type="EC" id="1.14.14.1"/>
    </reaction>
</comment>
<comment type="catalytic activity">
    <reaction evidence="12">
        <text>2 oxidized [cytochrome P450] + NADPH = 2 reduced [cytochrome P450] + NADP(+) + H(+)</text>
        <dbReference type="Rhea" id="RHEA:24040"/>
        <dbReference type="Rhea" id="RHEA-COMP:14627"/>
        <dbReference type="Rhea" id="RHEA-COMP:14628"/>
        <dbReference type="ChEBI" id="CHEBI:15378"/>
        <dbReference type="ChEBI" id="CHEBI:55376"/>
        <dbReference type="ChEBI" id="CHEBI:57783"/>
        <dbReference type="ChEBI" id="CHEBI:58349"/>
        <dbReference type="ChEBI" id="CHEBI:60344"/>
        <dbReference type="EC" id="1.6.2.4"/>
    </reaction>
</comment>
<keyword evidence="17" id="KW-1185">Reference proteome</keyword>
<dbReference type="GO" id="GO:0005829">
    <property type="term" value="C:cytosol"/>
    <property type="evidence" value="ECO:0007669"/>
    <property type="project" value="TreeGrafter"/>
</dbReference>
<dbReference type="PROSITE" id="PS51384">
    <property type="entry name" value="FAD_FR"/>
    <property type="match status" value="1"/>
</dbReference>
<keyword evidence="5 12" id="KW-0288">FMN</keyword>
<evidence type="ECO:0000256" key="11">
    <source>
        <dbReference type="ARBA" id="ARBA00023033"/>
    </source>
</evidence>
<sequence length="1068" mass="116390">MSVDEAVATEAPIEPIPVVDVSQMTLDVRSPIELSLRLALQNGGVYIRRYHGFDIISASSLEAAIDLSDEDRFEKYMSIGQQTVRGFTGDGLFTAFNDEPNWQKAHDILLPAFSGSALRRYHTTMVKVAKRLIGAWDAADDEFVDVADDMTRMTLDTIGLTGFGYDFSSFERAEPHPFVSAMVRGLAYSQSLEMRRPDDGLDHSAADAEFKADCDFIASVVDEVIEARTTAGTPTEDDMLSLMLETPHPVSGEKLDPVNARYQVVTFLAAGHETTSGSLAFAMYFLVNHPEVLRRARAEVDALWGDTDEVTPSYEDIGNLTYVRQVFNESLRLWPAAAGFSRQAKVDTTLLGRHPMNKGDWAVVLAPVLHRDPTVWGDNPNAFDPDHFSPEREAARSVHAFKPFGTGERACIGRQFAMHEAVLVLGLLIHRYRFLDPESYQLRIAQRLTMKPADFRLKVRRRVPAERRAVRAAVAAPGADVTAAPEATGDVRGLPRRVRAGNTLHVLHGSNLGNSLELAEQVAELGAAIGFQTVLSPLDDYATADLPRDEPVVVVASSYNGRPTDDAARFVERLAGAEAERFADGVRFCVLGVGDRNWPTTYQRVPTLIDDRLAAAGGRRLLERVAVDVSTGQQQAARRFTDQLRQALLTEYGDPGSTGEESTGDTGYQVEIIPPDPWAALAARHDLRAMTVVATGDLADPARPEGRAKRSVSLRLPDGQAYRTGDHLVVLPVNEAGLVDRAAGLLGAGLDTLLAIRPGAPLRHALPADRPLTVRDLLARHLELQDPATAEQIARLAELNPCPPEQVQLAVRAPGHASVLDLIERFPALAGRLDWATVLELFPPMRIRYYSVSSSAFVSPGVVDLMVSRLDQPHRSGRGRYQGTGSGYLNRVEVGDVVLARVSPRRDVLGVHHERPTILVSAGTGLAPFRGAIADRMVRRTAGGELAPSLCYFGCTDPEVDFLYSAELTAADRAGVVSLRPAFSRVSGSERGYVQDRIAADGDEVWQLLEDGATVYVCGDATGMGVGVRRAFEQLHGRKTGSSSEKSAAWLADLMVDDRYVEDIYAAG</sequence>
<dbReference type="Pfam" id="PF00067">
    <property type="entry name" value="p450"/>
    <property type="match status" value="1"/>
</dbReference>
<dbReference type="PRINTS" id="PR00371">
    <property type="entry name" value="FPNCR"/>
</dbReference>
<evidence type="ECO:0000256" key="13">
    <source>
        <dbReference type="PIRSR" id="PIRSR000209-1"/>
    </source>
</evidence>
<feature type="domain" description="Flavodoxin-like" evidence="14">
    <location>
        <begin position="504"/>
        <end position="645"/>
    </location>
</feature>
<protein>
    <recommendedName>
        <fullName evidence="12">Bifunctional cytochrome P450/NADPH--P450 reductase</fullName>
    </recommendedName>
    <domain>
        <recommendedName>
            <fullName evidence="12">Cytochrome P450</fullName>
            <ecNumber evidence="12">1.14.14.1</ecNumber>
        </recommendedName>
    </domain>
    <domain>
        <recommendedName>
            <fullName evidence="12">NADPH--cytochrome P450 reductase</fullName>
            <ecNumber evidence="12">1.6.2.4</ecNumber>
        </recommendedName>
    </domain>
</protein>
<dbReference type="GO" id="GO:0003958">
    <property type="term" value="F:NADPH-hemoprotein reductase activity"/>
    <property type="evidence" value="ECO:0007669"/>
    <property type="project" value="UniProtKB-UniRule"/>
</dbReference>
<dbReference type="InterPro" id="IPR017927">
    <property type="entry name" value="FAD-bd_FR_type"/>
</dbReference>
<accession>A0A919J3L7</accession>
<reference evidence="16" key="1">
    <citation type="submission" date="2021-01" db="EMBL/GenBank/DDBJ databases">
        <title>Whole genome shotgun sequence of Actinoplanes ferrugineus NBRC 15555.</title>
        <authorList>
            <person name="Komaki H."/>
            <person name="Tamura T."/>
        </authorList>
    </citation>
    <scope>NUCLEOTIDE SEQUENCE</scope>
    <source>
        <strain evidence="16">NBRC 15555</strain>
    </source>
</reference>
<dbReference type="GO" id="GO:0005506">
    <property type="term" value="F:iron ion binding"/>
    <property type="evidence" value="ECO:0007669"/>
    <property type="project" value="UniProtKB-UniRule"/>
</dbReference>
<keyword evidence="10 12" id="KW-0408">Iron</keyword>
<dbReference type="PROSITE" id="PS00086">
    <property type="entry name" value="CYTOCHROME_P450"/>
    <property type="match status" value="1"/>
</dbReference>
<dbReference type="Gene3D" id="3.40.50.80">
    <property type="entry name" value="Nucleotide-binding domain of ferredoxin-NADP reductase (FNR) module"/>
    <property type="match status" value="1"/>
</dbReference>
<dbReference type="InterPro" id="IPR036396">
    <property type="entry name" value="Cyt_P450_sf"/>
</dbReference>
<dbReference type="EC" id="1.6.2.4" evidence="12"/>
<dbReference type="SUPFAM" id="SSF63380">
    <property type="entry name" value="Riboflavin synthase domain-like"/>
    <property type="match status" value="1"/>
</dbReference>
<dbReference type="InterPro" id="IPR008254">
    <property type="entry name" value="Flavodoxin/NO_synth"/>
</dbReference>
<keyword evidence="12" id="KW-0249">Electron transport</keyword>
<dbReference type="InterPro" id="IPR029039">
    <property type="entry name" value="Flavoprotein-like_sf"/>
</dbReference>
<dbReference type="SUPFAM" id="SSF52218">
    <property type="entry name" value="Flavoproteins"/>
    <property type="match status" value="1"/>
</dbReference>
<keyword evidence="3 12" id="KW-0349">Heme</keyword>
<dbReference type="Pfam" id="PF00175">
    <property type="entry name" value="NAD_binding_1"/>
    <property type="match status" value="1"/>
</dbReference>
<dbReference type="GO" id="GO:0070330">
    <property type="term" value="F:aromatase activity"/>
    <property type="evidence" value="ECO:0007669"/>
    <property type="project" value="UniProtKB-UniRule"/>
</dbReference>
<comment type="cofactor">
    <cofactor evidence="12 13">
        <name>heme</name>
        <dbReference type="ChEBI" id="CHEBI:30413"/>
    </cofactor>
</comment>
<evidence type="ECO:0000256" key="9">
    <source>
        <dbReference type="ARBA" id="ARBA00023002"/>
    </source>
</evidence>
<keyword evidence="2 12" id="KW-0813">Transport</keyword>
<dbReference type="InterPro" id="IPR023173">
    <property type="entry name" value="NADPH_Cyt_P450_Rdtase_alpha"/>
</dbReference>
<evidence type="ECO:0000313" key="16">
    <source>
        <dbReference type="EMBL" id="GIE12742.1"/>
    </source>
</evidence>
<dbReference type="EMBL" id="BOMM01000040">
    <property type="protein sequence ID" value="GIE12742.1"/>
    <property type="molecule type" value="Genomic_DNA"/>
</dbReference>
<dbReference type="InterPro" id="IPR001128">
    <property type="entry name" value="Cyt_P450"/>
</dbReference>
<dbReference type="CDD" id="cd11068">
    <property type="entry name" value="CYP120A1"/>
    <property type="match status" value="1"/>
</dbReference>
<organism evidence="16 17">
    <name type="scientific">Paractinoplanes ferrugineus</name>
    <dbReference type="NCBI Taxonomy" id="113564"/>
    <lineage>
        <taxon>Bacteria</taxon>
        <taxon>Bacillati</taxon>
        <taxon>Actinomycetota</taxon>
        <taxon>Actinomycetes</taxon>
        <taxon>Micromonosporales</taxon>
        <taxon>Micromonosporaceae</taxon>
        <taxon>Paractinoplanes</taxon>
    </lineage>
</organism>
<proteinExistence type="inferred from homology"/>
<evidence type="ECO:0000256" key="5">
    <source>
        <dbReference type="ARBA" id="ARBA00022643"/>
    </source>
</evidence>
<evidence type="ECO:0000259" key="14">
    <source>
        <dbReference type="PROSITE" id="PS50902"/>
    </source>
</evidence>
<dbReference type="Proteomes" id="UP000598174">
    <property type="component" value="Unassembled WGS sequence"/>
</dbReference>
<keyword evidence="6 12" id="KW-0479">Metal-binding</keyword>
<comment type="cofactor">
    <cofactor evidence="12">
        <name>FAD</name>
        <dbReference type="ChEBI" id="CHEBI:57692"/>
    </cofactor>
    <cofactor evidence="12">
        <name>FMN</name>
        <dbReference type="ChEBI" id="CHEBI:58210"/>
    </cofactor>
</comment>
<evidence type="ECO:0000259" key="15">
    <source>
        <dbReference type="PROSITE" id="PS51384"/>
    </source>
</evidence>
<dbReference type="InterPro" id="IPR017972">
    <property type="entry name" value="Cyt_P450_CS"/>
</dbReference>
<dbReference type="FunFam" id="1.10.630.10:FF:000040">
    <property type="entry name" value="Bifunctional cytochrome P450/NADPH--P450 reductase"/>
    <property type="match status" value="1"/>
</dbReference>
<evidence type="ECO:0000256" key="6">
    <source>
        <dbReference type="ARBA" id="ARBA00022723"/>
    </source>
</evidence>
<keyword evidence="11 12" id="KW-0503">Monooxygenase</keyword>
<dbReference type="Gene3D" id="1.20.990.10">
    <property type="entry name" value="NADPH-cytochrome p450 Reductase, Chain A, domain 3"/>
    <property type="match status" value="1"/>
</dbReference>
<keyword evidence="9 12" id="KW-0560">Oxidoreductase</keyword>
<name>A0A919J3L7_9ACTN</name>
<dbReference type="GO" id="GO:0050660">
    <property type="term" value="F:flavin adenine dinucleotide binding"/>
    <property type="evidence" value="ECO:0007669"/>
    <property type="project" value="TreeGrafter"/>
</dbReference>
<dbReference type="PANTHER" id="PTHR19384:SF17">
    <property type="entry name" value="NADPH--CYTOCHROME P450 REDUCTASE"/>
    <property type="match status" value="1"/>
</dbReference>
<comment type="caution">
    <text evidence="16">The sequence shown here is derived from an EMBL/GenBank/DDBJ whole genome shotgun (WGS) entry which is preliminary data.</text>
</comment>
<dbReference type="InterPro" id="IPR003097">
    <property type="entry name" value="CysJ-like_FAD-binding"/>
</dbReference>
<keyword evidence="7 12" id="KW-0274">FAD</keyword>
<evidence type="ECO:0000256" key="10">
    <source>
        <dbReference type="ARBA" id="ARBA00023004"/>
    </source>
</evidence>
<evidence type="ECO:0000256" key="4">
    <source>
        <dbReference type="ARBA" id="ARBA00022630"/>
    </source>
</evidence>
<feature type="binding site" description="axial binding residue" evidence="13">
    <location>
        <position position="411"/>
    </location>
    <ligand>
        <name>heme</name>
        <dbReference type="ChEBI" id="CHEBI:30413"/>
    </ligand>
    <ligandPart>
        <name>Fe</name>
        <dbReference type="ChEBI" id="CHEBI:18248"/>
    </ligandPart>
</feature>
<dbReference type="Gene3D" id="1.10.630.10">
    <property type="entry name" value="Cytochrome P450"/>
    <property type="match status" value="1"/>
</dbReference>
<keyword evidence="4 12" id="KW-0285">Flavoprotein</keyword>
<gene>
    <name evidence="16" type="ORF">Afe05nite_45820</name>
</gene>
<dbReference type="GO" id="GO:0010181">
    <property type="term" value="F:FMN binding"/>
    <property type="evidence" value="ECO:0007669"/>
    <property type="project" value="UniProtKB-UniRule"/>
</dbReference>
<evidence type="ECO:0000256" key="7">
    <source>
        <dbReference type="ARBA" id="ARBA00022827"/>
    </source>
</evidence>
<dbReference type="GO" id="GO:0020037">
    <property type="term" value="F:heme binding"/>
    <property type="evidence" value="ECO:0007669"/>
    <property type="project" value="UniProtKB-UniRule"/>
</dbReference>
<dbReference type="PROSITE" id="PS50902">
    <property type="entry name" value="FLAVODOXIN_LIKE"/>
    <property type="match status" value="1"/>
</dbReference>
<evidence type="ECO:0000256" key="1">
    <source>
        <dbReference type="ARBA" id="ARBA00010018"/>
    </source>
</evidence>
<evidence type="ECO:0000256" key="3">
    <source>
        <dbReference type="ARBA" id="ARBA00022617"/>
    </source>
</evidence>
<dbReference type="RefSeq" id="WP_203819195.1">
    <property type="nucleotide sequence ID" value="NZ_BAAABP010000022.1"/>
</dbReference>
<evidence type="ECO:0000256" key="8">
    <source>
        <dbReference type="ARBA" id="ARBA00022857"/>
    </source>
</evidence>
<dbReference type="PANTHER" id="PTHR19384">
    <property type="entry name" value="NITRIC OXIDE SYNTHASE-RELATED"/>
    <property type="match status" value="1"/>
</dbReference>
<dbReference type="InterPro" id="IPR001709">
    <property type="entry name" value="Flavoprot_Pyr_Nucl_cyt_Rdtase"/>
</dbReference>
<dbReference type="Pfam" id="PF00258">
    <property type="entry name" value="Flavodoxin_1"/>
    <property type="match status" value="1"/>
</dbReference>
<dbReference type="EC" id="1.14.14.1" evidence="12"/>